<evidence type="ECO:0000313" key="6">
    <source>
        <dbReference type="Proteomes" id="UP000247498"/>
    </source>
</evidence>
<dbReference type="Pfam" id="PF08547">
    <property type="entry name" value="CIA30"/>
    <property type="match status" value="1"/>
</dbReference>
<feature type="compositionally biased region" description="Low complexity" evidence="1">
    <location>
        <begin position="35"/>
        <end position="45"/>
    </location>
</feature>
<comment type="caution">
    <text evidence="5">The sequence shown here is derived from an EMBL/GenBank/DDBJ whole genome shotgun (WGS) entry which is preliminary data.</text>
</comment>
<keyword evidence="6" id="KW-1185">Reference proteome</keyword>
<feature type="transmembrane region" description="Helical" evidence="2">
    <location>
        <begin position="54"/>
        <end position="77"/>
    </location>
</feature>
<dbReference type="OrthoDB" id="426386at2759"/>
<dbReference type="PANTHER" id="PTHR15020">
    <property type="entry name" value="FLAVIN REDUCTASE-RELATED"/>
    <property type="match status" value="1"/>
</dbReference>
<gene>
    <name evidence="5" type="ORF">Rsub_12458</name>
</gene>
<feature type="domain" description="NADH:ubiquinone oxidoreductase intermediate-associated protein 30" evidence="3">
    <location>
        <begin position="259"/>
        <end position="389"/>
    </location>
</feature>
<dbReference type="SUPFAM" id="SSF49785">
    <property type="entry name" value="Galactose-binding domain-like"/>
    <property type="match status" value="1"/>
</dbReference>
<dbReference type="STRING" id="307507.A0A2V0PHZ6"/>
<dbReference type="InterPro" id="IPR016040">
    <property type="entry name" value="NAD(P)-bd_dom"/>
</dbReference>
<dbReference type="InterPro" id="IPR008979">
    <property type="entry name" value="Galactose-bd-like_sf"/>
</dbReference>
<dbReference type="AlphaFoldDB" id="A0A2V0PHZ6"/>
<dbReference type="SUPFAM" id="SSF51735">
    <property type="entry name" value="NAD(P)-binding Rossmann-fold domains"/>
    <property type="match status" value="1"/>
</dbReference>
<keyword evidence="2" id="KW-0472">Membrane</keyword>
<dbReference type="InterPro" id="IPR013857">
    <property type="entry name" value="NADH-UbQ_OxRdtase-assoc_prot30"/>
</dbReference>
<evidence type="ECO:0000256" key="2">
    <source>
        <dbReference type="SAM" id="Phobius"/>
    </source>
</evidence>
<proteinExistence type="predicted"/>
<dbReference type="PANTHER" id="PTHR15020:SF11">
    <property type="entry name" value="OS06G0360300 PROTEIN"/>
    <property type="match status" value="1"/>
</dbReference>
<name>A0A2V0PHZ6_9CHLO</name>
<keyword evidence="2" id="KW-0812">Transmembrane</keyword>
<evidence type="ECO:0000256" key="1">
    <source>
        <dbReference type="SAM" id="MobiDB-lite"/>
    </source>
</evidence>
<feature type="compositionally biased region" description="Low complexity" evidence="1">
    <location>
        <begin position="610"/>
        <end position="627"/>
    </location>
</feature>
<accession>A0A2V0PHZ6</accession>
<evidence type="ECO:0000259" key="4">
    <source>
        <dbReference type="Pfam" id="PF13460"/>
    </source>
</evidence>
<protein>
    <recommendedName>
        <fullName evidence="7">NADH:ubiquinone oxidoreductase intermediate-associated protein 30 domain-containing protein</fullName>
    </recommendedName>
</protein>
<organism evidence="5 6">
    <name type="scientific">Raphidocelis subcapitata</name>
    <dbReference type="NCBI Taxonomy" id="307507"/>
    <lineage>
        <taxon>Eukaryota</taxon>
        <taxon>Viridiplantae</taxon>
        <taxon>Chlorophyta</taxon>
        <taxon>core chlorophytes</taxon>
        <taxon>Chlorophyceae</taxon>
        <taxon>CS clade</taxon>
        <taxon>Sphaeropleales</taxon>
        <taxon>Selenastraceae</taxon>
        <taxon>Raphidocelis</taxon>
    </lineage>
</organism>
<feature type="domain" description="NAD(P)-binding" evidence="4">
    <location>
        <begin position="403"/>
        <end position="505"/>
    </location>
</feature>
<evidence type="ECO:0000259" key="3">
    <source>
        <dbReference type="Pfam" id="PF08547"/>
    </source>
</evidence>
<feature type="region of interest" description="Disordered" evidence="1">
    <location>
        <begin position="1"/>
        <end position="45"/>
    </location>
</feature>
<dbReference type="EMBL" id="BDRX01000149">
    <property type="protein sequence ID" value="GBF99199.1"/>
    <property type="molecule type" value="Genomic_DNA"/>
</dbReference>
<dbReference type="Proteomes" id="UP000247498">
    <property type="component" value="Unassembled WGS sequence"/>
</dbReference>
<reference evidence="5 6" key="1">
    <citation type="journal article" date="2018" name="Sci. Rep.">
        <title>Raphidocelis subcapitata (=Pseudokirchneriella subcapitata) provides an insight into genome evolution and environmental adaptations in the Sphaeropleales.</title>
        <authorList>
            <person name="Suzuki S."/>
            <person name="Yamaguchi H."/>
            <person name="Nakajima N."/>
            <person name="Kawachi M."/>
        </authorList>
    </citation>
    <scope>NUCLEOTIDE SEQUENCE [LARGE SCALE GENOMIC DNA]</scope>
    <source>
        <strain evidence="5 6">NIES-35</strain>
    </source>
</reference>
<evidence type="ECO:0008006" key="7">
    <source>
        <dbReference type="Google" id="ProtNLM"/>
    </source>
</evidence>
<keyword evidence="2" id="KW-1133">Transmembrane helix</keyword>
<feature type="region of interest" description="Disordered" evidence="1">
    <location>
        <begin position="596"/>
        <end position="661"/>
    </location>
</feature>
<sequence>MQALKSSSARQAAPRRAAARPAAAPAPLRAPRPSPARRAPAPARAAPEALDPTLLLAGGAALLGLIGFGAAAGLGAAPAPPAGASEAAAAEAALPRDNAVLVFGSKGRTGRLVVQQLLRAGRTVVAAVRSAEKASGVFAEIGLNPGAEAAGPGTGSLILLGDVDVTDAASLRADLFRGCTQVVIALGAVAGRLPDGSMGYTDGGSPKEVEGKGVSNILAAMAANMEPGKRELKEVLPMRSEEDLAIWERTFRMAVAPSQDGRGAVFAGDLQEDGGACAARTRPLGLDLSGYDGLCLRVKSDGQTFQIDLRQEGGAEAYEALIETPDTGDWATVRLPFHDFVAVKGGDVDPDADVLTGAGISELSLALSQFTFNRLPNPRYHPGRFELEVDGGLSVYRDPRPQLVVLSSAGVERVARPGGAGGARSNDAELVRSNPGAVLNWKYEAECAIRASRFPYAVVRCTALDEESAESAAQPCLLEADQGDLISGRVARAEAAAVIVAALGAPDAAGKTFELRRSEAVDAAGRGMGQREFLRLFLKLVPDTARWRAGLPPFPAVTLPPAAPAPAPAPAAEAVAAAAPALAVAAAAAAVAAPAAPKNGAAKKKPEPPSAAEAPASAEAPAAANAEAKAEPEAEAADKAEAEAAAEKAEAEERELVSTSA</sequence>
<dbReference type="InterPro" id="IPR036291">
    <property type="entry name" value="NAD(P)-bd_dom_sf"/>
</dbReference>
<dbReference type="Gene3D" id="3.40.50.720">
    <property type="entry name" value="NAD(P)-binding Rossmann-like Domain"/>
    <property type="match status" value="2"/>
</dbReference>
<evidence type="ECO:0000313" key="5">
    <source>
        <dbReference type="EMBL" id="GBF99199.1"/>
    </source>
</evidence>
<dbReference type="InParanoid" id="A0A2V0PHZ6"/>
<feature type="compositionally biased region" description="Low complexity" evidence="1">
    <location>
        <begin position="9"/>
        <end position="27"/>
    </location>
</feature>
<dbReference type="Pfam" id="PF13460">
    <property type="entry name" value="NAD_binding_10"/>
    <property type="match status" value="1"/>
</dbReference>
<feature type="compositionally biased region" description="Basic and acidic residues" evidence="1">
    <location>
        <begin position="628"/>
        <end position="661"/>
    </location>
</feature>